<dbReference type="InterPro" id="IPR029058">
    <property type="entry name" value="AB_hydrolase_fold"/>
</dbReference>
<dbReference type="Gene3D" id="2.150.10.10">
    <property type="entry name" value="Serralysin-like metalloprotease, C-terminal"/>
    <property type="match status" value="3"/>
</dbReference>
<protein>
    <recommendedName>
        <fullName evidence="3">Haemolysin-type calcium binding-related domain-containing protein</fullName>
    </recommendedName>
</protein>
<dbReference type="InterPro" id="IPR001343">
    <property type="entry name" value="Hemolysn_Ca-bd"/>
</dbReference>
<dbReference type="PANTHER" id="PTHR38340:SF1">
    <property type="entry name" value="S-LAYER PROTEIN"/>
    <property type="match status" value="1"/>
</dbReference>
<evidence type="ECO:0000256" key="1">
    <source>
        <dbReference type="ARBA" id="ARBA00004613"/>
    </source>
</evidence>
<comment type="subcellular location">
    <subcellularLocation>
        <location evidence="1">Secreted</location>
    </subcellularLocation>
</comment>
<reference evidence="4 5" key="1">
    <citation type="journal article" date="2019" name="J. Ind. Microbiol. Biotechnol.">
        <title>Paenibacillus amylolyticus 27C64 has a diverse set of carbohydrate-active enzymes and complete pectin deconstruction system.</title>
        <authorList>
            <person name="Keggi C."/>
            <person name="Doran-Peterson J."/>
        </authorList>
    </citation>
    <scope>NUCLEOTIDE SEQUENCE [LARGE SCALE GENOMIC DNA]</scope>
    <source>
        <strain evidence="4 5">27C64</strain>
    </source>
</reference>
<dbReference type="GO" id="GO:0005576">
    <property type="term" value="C:extracellular region"/>
    <property type="evidence" value="ECO:0007669"/>
    <property type="project" value="UniProtKB-SubCell"/>
</dbReference>
<accession>A0A5M9WUK6</accession>
<dbReference type="PROSITE" id="PS00330">
    <property type="entry name" value="HEMOLYSIN_CALCIUM"/>
    <property type="match status" value="4"/>
</dbReference>
<dbReference type="SUPFAM" id="SSF53474">
    <property type="entry name" value="alpha/beta-Hydrolases"/>
    <property type="match status" value="1"/>
</dbReference>
<evidence type="ECO:0000313" key="4">
    <source>
        <dbReference type="EMBL" id="KAA8785168.1"/>
    </source>
</evidence>
<keyword evidence="2" id="KW-0964">Secreted</keyword>
<dbReference type="InterPro" id="IPR010566">
    <property type="entry name" value="Haemolys_ca-bd"/>
</dbReference>
<evidence type="ECO:0000313" key="5">
    <source>
        <dbReference type="Proteomes" id="UP000323664"/>
    </source>
</evidence>
<feature type="domain" description="Haemolysin-type calcium binding-related" evidence="3">
    <location>
        <begin position="911"/>
        <end position="950"/>
    </location>
</feature>
<dbReference type="Gene3D" id="3.40.50.1820">
    <property type="entry name" value="alpha/beta hydrolase"/>
    <property type="match status" value="1"/>
</dbReference>
<evidence type="ECO:0000256" key="2">
    <source>
        <dbReference type="ARBA" id="ARBA00022525"/>
    </source>
</evidence>
<evidence type="ECO:0000259" key="3">
    <source>
        <dbReference type="Pfam" id="PF06594"/>
    </source>
</evidence>
<dbReference type="InterPro" id="IPR011049">
    <property type="entry name" value="Serralysin-like_metalloprot_C"/>
</dbReference>
<sequence>MITDYEFLRLSQEIYKKQTTGPNLLEIPLPQKYSFSESKWRVLSVEDQNSRNGFYGASFARVVNGQTTGEVVFAFRGSEGQIPFNLDWYNENVTLDWYSQQFLMGAVKLFKNTKNLVSYNEFKNVKYSFTGHSLGGKLAQQLLYECVESKISPYINVNREQVGKAVIFNAARTHDKYYPGSNLPPSDYRPKNSIALDQYPVTNYILEGEVLNTYVKIGTHLGKQVELPFSYKTSDATGAAARHNAFSSFEYYMNNKGYFDKESIIGTESSDVLYGRDSADVIVGGKGNDTIYGQAGSDTYKFFKGHGQDIIRETRDSNSKQDELIIYGHSYENTKIIFPSSIRRSSTNRLVKMVFKGSTDSILLQYSYSSKDSVGSVEKVSFADINTNQIIKTINMKEVITNIIKNYVPKLGVSNDLDRLVDPNKAYIDPVILDFDNNSSNNTIGINDSAVYFDYNADGFAEKTGWVNSKDGMLVRDINKDGKINNGSELFGQYTTLRDGTLAESGFEALLDLDDNGDRIINQLDAGFQQLQVWQDSNSDGITDADELMTIRDLGITEFILKDHGNLKWPDGSTGNSETGQATYGTNDGKFHPMIEYSLKTAPYDTVADEWMEEPEAIQLLPDVAGSGLLFSFHQAIMRDASGQLKQWVQQFQTETDLAVRNDLIDRMVYKWTGADQVEPDSRGGIVDAQKLVVIEKYYGVSQPGYIPPSDTADMIQEFYNDIKENIYAELMAQTHLAFLYNEVSIVWSTDKFVVDLTGVQNKLQSNLAGGSSMAKIQLGEFFRTAKQLYQTDSIGLNKLGNFFSSQNIEWAWIVESNLKNSISGTSEGELLTGTAGDDAILGGNGNDILNGNKGNDALFGGAGNDTYVFGKDSGTVQIYEDDATAGNSDSIQLGEGILPDHVKLSRDQYDLLVSIGDSANKINVRNFFKSENQRVESIVFANGSIWDVEYILSHALTEISGTDQLDTFYGTEFGDRYRAGDGDDTAFGGAGYDILMGEAGNDHLAGQSGNDTLDGGTGNDYLDGGVGNDTYIFGKGYGSDTIIDSDSTAGNYDRVLFNAGLLPNEVTIVRNGSDLELVVKGTDDKLKIVNYFGSISNVVEAISFSDGTLWDYNFVLNHATAPVVGTAGVTLIGTNGNDVLQGGIGNDTLYAGSGDDVLDGGSGDDKLYGDRLSGGSGSSSNGNDTYVFGKGYGQDTVYDWDGKTNNIDTIQMLVGPEEVDVMQDNMDLMIRIKETGEKIR</sequence>
<dbReference type="SUPFAM" id="SSF51120">
    <property type="entry name" value="beta-Roll"/>
    <property type="match status" value="4"/>
</dbReference>
<dbReference type="AlphaFoldDB" id="A0A5M9WUK6"/>
<dbReference type="PANTHER" id="PTHR38340">
    <property type="entry name" value="S-LAYER PROTEIN"/>
    <property type="match status" value="1"/>
</dbReference>
<organism evidence="4 5">
    <name type="scientific">Paenibacillus amylolyticus</name>
    <dbReference type="NCBI Taxonomy" id="1451"/>
    <lineage>
        <taxon>Bacteria</taxon>
        <taxon>Bacillati</taxon>
        <taxon>Bacillota</taxon>
        <taxon>Bacilli</taxon>
        <taxon>Bacillales</taxon>
        <taxon>Paenibacillaceae</taxon>
        <taxon>Paenibacillus</taxon>
    </lineage>
</organism>
<gene>
    <name evidence="4" type="ORF">EC604_15090</name>
</gene>
<dbReference type="GO" id="GO:0005509">
    <property type="term" value="F:calcium ion binding"/>
    <property type="evidence" value="ECO:0007669"/>
    <property type="project" value="InterPro"/>
</dbReference>
<dbReference type="Pfam" id="PF06594">
    <property type="entry name" value="HCBP_related"/>
    <property type="match status" value="2"/>
</dbReference>
<dbReference type="Pfam" id="PF00353">
    <property type="entry name" value="HemolysinCabind"/>
    <property type="match status" value="4"/>
</dbReference>
<proteinExistence type="predicted"/>
<comment type="caution">
    <text evidence="4">The sequence shown here is derived from an EMBL/GenBank/DDBJ whole genome shotgun (WGS) entry which is preliminary data.</text>
</comment>
<dbReference type="InterPro" id="IPR018511">
    <property type="entry name" value="Hemolysin-typ_Ca-bd_CS"/>
</dbReference>
<name>A0A5M9WUK6_PAEAM</name>
<dbReference type="Proteomes" id="UP000323664">
    <property type="component" value="Unassembled WGS sequence"/>
</dbReference>
<dbReference type="PRINTS" id="PR00313">
    <property type="entry name" value="CABNDNGRPT"/>
</dbReference>
<dbReference type="InterPro" id="IPR050557">
    <property type="entry name" value="RTX_toxin/Mannuronan_C5-epim"/>
</dbReference>
<dbReference type="RefSeq" id="WP_275670040.1">
    <property type="nucleotide sequence ID" value="NZ_RIAS01000008.1"/>
</dbReference>
<feature type="domain" description="Haemolysin-type calcium binding-related" evidence="3">
    <location>
        <begin position="1075"/>
        <end position="1114"/>
    </location>
</feature>
<feature type="non-terminal residue" evidence="4">
    <location>
        <position position="1241"/>
    </location>
</feature>
<dbReference type="EMBL" id="RIAS01000008">
    <property type="protein sequence ID" value="KAA8785168.1"/>
    <property type="molecule type" value="Genomic_DNA"/>
</dbReference>